<proteinExistence type="predicted"/>
<comment type="caution">
    <text evidence="1">The sequence shown here is derived from an EMBL/GenBank/DDBJ whole genome shotgun (WGS) entry which is preliminary data.</text>
</comment>
<name>A0ABR5ARF6_BACBA</name>
<gene>
    <name evidence="1" type="ORF">SD77_1564</name>
</gene>
<keyword evidence="2" id="KW-1185">Reference proteome</keyword>
<protein>
    <submittedName>
        <fullName evidence="1">Uncharacterized protein</fullName>
    </submittedName>
</protein>
<evidence type="ECO:0000313" key="1">
    <source>
        <dbReference type="EMBL" id="KIL77321.1"/>
    </source>
</evidence>
<sequence length="42" mass="4507">MLVSLSAILVVNLSGAKVVIDGNSLADRLITPLEDLKQTDRQ</sequence>
<dbReference type="EMBL" id="JXLP01000015">
    <property type="protein sequence ID" value="KIL77321.1"/>
    <property type="molecule type" value="Genomic_DNA"/>
</dbReference>
<reference evidence="1 2" key="1">
    <citation type="submission" date="2015-01" db="EMBL/GenBank/DDBJ databases">
        <title>Genome Assembly of Bacillus badius MTCC 1458.</title>
        <authorList>
            <person name="Verma A."/>
            <person name="Khatri I."/>
            <person name="Mual P."/>
            <person name="Subramanian S."/>
            <person name="Krishnamurthi S."/>
        </authorList>
    </citation>
    <scope>NUCLEOTIDE SEQUENCE [LARGE SCALE GENOMIC DNA]</scope>
    <source>
        <strain evidence="1 2">MTCC 1458</strain>
    </source>
</reference>
<accession>A0ABR5ARF6</accession>
<dbReference type="Proteomes" id="UP000031982">
    <property type="component" value="Unassembled WGS sequence"/>
</dbReference>
<organism evidence="1 2">
    <name type="scientific">Bacillus badius</name>
    <dbReference type="NCBI Taxonomy" id="1455"/>
    <lineage>
        <taxon>Bacteria</taxon>
        <taxon>Bacillati</taxon>
        <taxon>Bacillota</taxon>
        <taxon>Bacilli</taxon>
        <taxon>Bacillales</taxon>
        <taxon>Bacillaceae</taxon>
        <taxon>Pseudobacillus</taxon>
    </lineage>
</organism>
<evidence type="ECO:0000313" key="2">
    <source>
        <dbReference type="Proteomes" id="UP000031982"/>
    </source>
</evidence>